<keyword evidence="1" id="KW-0732">Signal</keyword>
<name>A0A016S9H3_9BILA</name>
<proteinExistence type="predicted"/>
<gene>
    <name evidence="2" type="primary">Acey_s0270.g873</name>
    <name evidence="2" type="ORF">Y032_0270g873</name>
</gene>
<evidence type="ECO:0008006" key="4">
    <source>
        <dbReference type="Google" id="ProtNLM"/>
    </source>
</evidence>
<comment type="caution">
    <text evidence="2">The sequence shown here is derived from an EMBL/GenBank/DDBJ whole genome shotgun (WGS) entry which is preliminary data.</text>
</comment>
<dbReference type="Proteomes" id="UP000024635">
    <property type="component" value="Unassembled WGS sequence"/>
</dbReference>
<keyword evidence="3" id="KW-1185">Reference proteome</keyword>
<reference evidence="3" key="1">
    <citation type="journal article" date="2015" name="Nat. Genet.">
        <title>The genome and transcriptome of the zoonotic hookworm Ancylostoma ceylanicum identify infection-specific gene families.</title>
        <authorList>
            <person name="Schwarz E.M."/>
            <person name="Hu Y."/>
            <person name="Antoshechkin I."/>
            <person name="Miller M.M."/>
            <person name="Sternberg P.W."/>
            <person name="Aroian R.V."/>
        </authorList>
    </citation>
    <scope>NUCLEOTIDE SEQUENCE</scope>
    <source>
        <strain evidence="3">HY135</strain>
    </source>
</reference>
<organism evidence="2 3">
    <name type="scientific">Ancylostoma ceylanicum</name>
    <dbReference type="NCBI Taxonomy" id="53326"/>
    <lineage>
        <taxon>Eukaryota</taxon>
        <taxon>Metazoa</taxon>
        <taxon>Ecdysozoa</taxon>
        <taxon>Nematoda</taxon>
        <taxon>Chromadorea</taxon>
        <taxon>Rhabditida</taxon>
        <taxon>Rhabditina</taxon>
        <taxon>Rhabditomorpha</taxon>
        <taxon>Strongyloidea</taxon>
        <taxon>Ancylostomatidae</taxon>
        <taxon>Ancylostomatinae</taxon>
        <taxon>Ancylostoma</taxon>
    </lineage>
</organism>
<dbReference type="EMBL" id="JARK01001606">
    <property type="protein sequence ID" value="EYB86997.1"/>
    <property type="molecule type" value="Genomic_DNA"/>
</dbReference>
<feature type="signal peptide" evidence="1">
    <location>
        <begin position="1"/>
        <end position="19"/>
    </location>
</feature>
<evidence type="ECO:0000256" key="1">
    <source>
        <dbReference type="SAM" id="SignalP"/>
    </source>
</evidence>
<accession>A0A016S9H3</accession>
<dbReference type="InterPro" id="IPR035109">
    <property type="entry name" value="ASPR"/>
</dbReference>
<dbReference type="AlphaFoldDB" id="A0A016S9H3"/>
<feature type="chain" id="PRO_5001489157" description="SCP domain-containing protein" evidence="1">
    <location>
        <begin position="20"/>
        <end position="141"/>
    </location>
</feature>
<dbReference type="Pfam" id="PF17641">
    <property type="entry name" value="ASPRs"/>
    <property type="match status" value="1"/>
</dbReference>
<sequence>MNCMSKSFLLVSCVVSVMSTSADVAYPECKEAHRLPRLTRIKLINEIVDIIDHGKPIPRYECLLEEKAYGYLTKCNQTCYHEQNYTNLCHRSGKSSGSIQAAVRSWSKTLKEIAVEVKYGCNRSTDKKTLVCILDHIVECK</sequence>
<protein>
    <recommendedName>
        <fullName evidence="4">SCP domain-containing protein</fullName>
    </recommendedName>
</protein>
<evidence type="ECO:0000313" key="2">
    <source>
        <dbReference type="EMBL" id="EYB86997.1"/>
    </source>
</evidence>
<evidence type="ECO:0000313" key="3">
    <source>
        <dbReference type="Proteomes" id="UP000024635"/>
    </source>
</evidence>